<reference evidence="1" key="2">
    <citation type="submission" date="2015-06" db="UniProtKB">
        <authorList>
            <consortium name="EnsemblPlants"/>
        </authorList>
    </citation>
    <scope>IDENTIFICATION</scope>
    <source>
        <strain evidence="1">DM1-3 516 R44</strain>
    </source>
</reference>
<dbReference type="PaxDb" id="4113-PGSC0003DMT400092413"/>
<dbReference type="Proteomes" id="UP000011115">
    <property type="component" value="Unassembled WGS sequence"/>
</dbReference>
<dbReference type="SUPFAM" id="SSF53383">
    <property type="entry name" value="PLP-dependent transferases"/>
    <property type="match status" value="1"/>
</dbReference>
<dbReference type="EnsemblPlants" id="PGSC0003DMT400092413">
    <property type="protein sequence ID" value="PGSC0003DMT400092413"/>
    <property type="gene ID" value="PGSC0003DMG400041984"/>
</dbReference>
<dbReference type="eggNOG" id="KOG0257">
    <property type="taxonomic scope" value="Eukaryota"/>
</dbReference>
<evidence type="ECO:0000313" key="1">
    <source>
        <dbReference type="EnsemblPlants" id="PGSC0003DMT400092413"/>
    </source>
</evidence>
<name>M1DPR6_SOLTU</name>
<evidence type="ECO:0000313" key="2">
    <source>
        <dbReference type="Proteomes" id="UP000011115"/>
    </source>
</evidence>
<dbReference type="InterPro" id="IPR015424">
    <property type="entry name" value="PyrdxlP-dep_Trfase"/>
</dbReference>
<protein>
    <submittedName>
        <fullName evidence="1">Aspartate aminotransferase</fullName>
    </submittedName>
</protein>
<sequence length="97" mass="10891">MGVVYWQPPVRALEKVKEVIWEPSVGRYGADEGLPKLKEALMQKLGRENNLHKSSVMVTTGANQKIQKAMPFSPLLPLTIVAMATAFRRSPHHKAKR</sequence>
<dbReference type="InterPro" id="IPR015422">
    <property type="entry name" value="PyrdxlP-dep_Trfase_small"/>
</dbReference>
<reference evidence="2" key="1">
    <citation type="journal article" date="2011" name="Nature">
        <title>Genome sequence and analysis of the tuber crop potato.</title>
        <authorList>
            <consortium name="The Potato Genome Sequencing Consortium"/>
        </authorList>
    </citation>
    <scope>NUCLEOTIDE SEQUENCE [LARGE SCALE GENOMIC DNA]</scope>
    <source>
        <strain evidence="2">cv. DM1-3 516 R44</strain>
    </source>
</reference>
<dbReference type="STRING" id="4113.M1DPR6"/>
<dbReference type="Gene3D" id="3.90.1150.10">
    <property type="entry name" value="Aspartate Aminotransferase, domain 1"/>
    <property type="match status" value="1"/>
</dbReference>
<accession>M1DPR6</accession>
<dbReference type="Gramene" id="PGSC0003DMT400092413">
    <property type="protein sequence ID" value="PGSC0003DMT400092413"/>
    <property type="gene ID" value="PGSC0003DMG400041984"/>
</dbReference>
<dbReference type="InParanoid" id="M1DPR6"/>
<proteinExistence type="predicted"/>
<dbReference type="Gene3D" id="3.40.640.10">
    <property type="entry name" value="Type I PLP-dependent aspartate aminotransferase-like (Major domain)"/>
    <property type="match status" value="1"/>
</dbReference>
<keyword evidence="2" id="KW-1185">Reference proteome</keyword>
<organism evidence="1 2">
    <name type="scientific">Solanum tuberosum</name>
    <name type="common">Potato</name>
    <dbReference type="NCBI Taxonomy" id="4113"/>
    <lineage>
        <taxon>Eukaryota</taxon>
        <taxon>Viridiplantae</taxon>
        <taxon>Streptophyta</taxon>
        <taxon>Embryophyta</taxon>
        <taxon>Tracheophyta</taxon>
        <taxon>Spermatophyta</taxon>
        <taxon>Magnoliopsida</taxon>
        <taxon>eudicotyledons</taxon>
        <taxon>Gunneridae</taxon>
        <taxon>Pentapetalae</taxon>
        <taxon>asterids</taxon>
        <taxon>lamiids</taxon>
        <taxon>Solanales</taxon>
        <taxon>Solanaceae</taxon>
        <taxon>Solanoideae</taxon>
        <taxon>Solaneae</taxon>
        <taxon>Solanum</taxon>
    </lineage>
</organism>
<dbReference type="InterPro" id="IPR015421">
    <property type="entry name" value="PyrdxlP-dep_Trfase_major"/>
</dbReference>
<dbReference type="HOGENOM" id="CLU_2350790_0_0_1"/>
<dbReference type="AlphaFoldDB" id="M1DPR6"/>